<accession>A0ABR9A8Z2</accession>
<dbReference type="RefSeq" id="WP_191944710.1">
    <property type="nucleotide sequence ID" value="NZ_JACYNP010000006.1"/>
</dbReference>
<protein>
    <submittedName>
        <fullName evidence="1">Uncharacterized protein</fullName>
    </submittedName>
</protein>
<name>A0ABR9A8Z2_9PSED</name>
<evidence type="ECO:0000313" key="1">
    <source>
        <dbReference type="EMBL" id="MBD8122549.1"/>
    </source>
</evidence>
<keyword evidence="2" id="KW-1185">Reference proteome</keyword>
<gene>
    <name evidence="1" type="ORF">IFT62_15100</name>
</gene>
<sequence length="117" mass="12759">MNEHQKRFIEACETSDFGPHPGTLGGYKVWAVSDIVKGGRQQFDGPYFTQAEAAIAAELWGVTSDRRCARAEASIHCAAWNPDPAREIAIRKDAVAARMILAELIGAQIPKPHASRS</sequence>
<proteinExistence type="predicted"/>
<dbReference type="EMBL" id="JACYNP010000006">
    <property type="protein sequence ID" value="MBD8122549.1"/>
    <property type="molecule type" value="Genomic_DNA"/>
</dbReference>
<organism evidence="1 2">
    <name type="scientific">Pseudomonas lutea</name>
    <dbReference type="NCBI Taxonomy" id="243924"/>
    <lineage>
        <taxon>Bacteria</taxon>
        <taxon>Pseudomonadati</taxon>
        <taxon>Pseudomonadota</taxon>
        <taxon>Gammaproteobacteria</taxon>
        <taxon>Pseudomonadales</taxon>
        <taxon>Pseudomonadaceae</taxon>
        <taxon>Pseudomonas</taxon>
    </lineage>
</organism>
<comment type="caution">
    <text evidence="1">The sequence shown here is derived from an EMBL/GenBank/DDBJ whole genome shotgun (WGS) entry which is preliminary data.</text>
</comment>
<dbReference type="Proteomes" id="UP000625247">
    <property type="component" value="Unassembled WGS sequence"/>
</dbReference>
<reference evidence="1 2" key="1">
    <citation type="journal article" date="2020" name="FEMS Microbiol. Ecol.">
        <title>Temporal dynamics of bacterial communities during seed development and maturation.</title>
        <authorList>
            <person name="Chesneau G."/>
            <person name="Torres-Cortes G."/>
            <person name="Briand M."/>
            <person name="Darrasse A."/>
            <person name="Preveaux A."/>
            <person name="Marais C."/>
            <person name="Jacques M.A."/>
            <person name="Shade A."/>
            <person name="Barret M."/>
        </authorList>
    </citation>
    <scope>NUCLEOTIDE SEQUENCE [LARGE SCALE GENOMIC DNA]</scope>
    <source>
        <strain evidence="1 2">CFBP13723</strain>
    </source>
</reference>
<evidence type="ECO:0000313" key="2">
    <source>
        <dbReference type="Proteomes" id="UP000625247"/>
    </source>
</evidence>